<evidence type="ECO:0000256" key="9">
    <source>
        <dbReference type="PROSITE-ProRule" id="PRU00169"/>
    </source>
</evidence>
<dbReference type="SUPFAM" id="SSF47384">
    <property type="entry name" value="Homodimeric domain of signal transducing histidine kinase"/>
    <property type="match status" value="1"/>
</dbReference>
<dbReference type="Gene3D" id="3.30.565.10">
    <property type="entry name" value="Histidine kinase-like ATPase, C-terminal domain"/>
    <property type="match status" value="2"/>
</dbReference>
<gene>
    <name evidence="13" type="ORF">BRE01_16580</name>
</gene>
<dbReference type="SMART" id="SM00388">
    <property type="entry name" value="HisKA"/>
    <property type="match status" value="1"/>
</dbReference>
<dbReference type="InterPro" id="IPR003594">
    <property type="entry name" value="HATPase_dom"/>
</dbReference>
<name>A0ABQ0TJD3_9BACL</name>
<dbReference type="Pfam" id="PF00512">
    <property type="entry name" value="HisKA"/>
    <property type="match status" value="1"/>
</dbReference>
<dbReference type="CDD" id="cd00082">
    <property type="entry name" value="HisKA"/>
    <property type="match status" value="1"/>
</dbReference>
<evidence type="ECO:0000256" key="5">
    <source>
        <dbReference type="ARBA" id="ARBA00022741"/>
    </source>
</evidence>
<organism evidence="13 14">
    <name type="scientific">Brevibacillus reuszeri</name>
    <dbReference type="NCBI Taxonomy" id="54915"/>
    <lineage>
        <taxon>Bacteria</taxon>
        <taxon>Bacillati</taxon>
        <taxon>Bacillota</taxon>
        <taxon>Bacilli</taxon>
        <taxon>Bacillales</taxon>
        <taxon>Paenibacillaceae</taxon>
        <taxon>Brevibacillus</taxon>
    </lineage>
</organism>
<feature type="modified residue" description="4-aspartylphosphate" evidence="9">
    <location>
        <position position="775"/>
    </location>
</feature>
<evidence type="ECO:0000259" key="11">
    <source>
        <dbReference type="PROSITE" id="PS50109"/>
    </source>
</evidence>
<keyword evidence="6" id="KW-0418">Kinase</keyword>
<evidence type="ECO:0000256" key="3">
    <source>
        <dbReference type="ARBA" id="ARBA00022553"/>
    </source>
</evidence>
<keyword evidence="4" id="KW-0808">Transferase</keyword>
<feature type="transmembrane region" description="Helical" evidence="10">
    <location>
        <begin position="253"/>
        <end position="279"/>
    </location>
</feature>
<evidence type="ECO:0000313" key="14">
    <source>
        <dbReference type="Proteomes" id="UP000319578"/>
    </source>
</evidence>
<dbReference type="PRINTS" id="PR00344">
    <property type="entry name" value="BCTRLSENSOR"/>
</dbReference>
<dbReference type="InterPro" id="IPR005467">
    <property type="entry name" value="His_kinase_dom"/>
</dbReference>
<feature type="transmembrane region" description="Helical" evidence="10">
    <location>
        <begin position="408"/>
        <end position="425"/>
    </location>
</feature>
<dbReference type="PANTHER" id="PTHR43047">
    <property type="entry name" value="TWO-COMPONENT HISTIDINE PROTEIN KINASE"/>
    <property type="match status" value="1"/>
</dbReference>
<dbReference type="InterPro" id="IPR010559">
    <property type="entry name" value="Sig_transdc_His_kin_internal"/>
</dbReference>
<dbReference type="InterPro" id="IPR001789">
    <property type="entry name" value="Sig_transdc_resp-reg_receiver"/>
</dbReference>
<dbReference type="InterPro" id="IPR036097">
    <property type="entry name" value="HisK_dim/P_sf"/>
</dbReference>
<evidence type="ECO:0000256" key="2">
    <source>
        <dbReference type="ARBA" id="ARBA00012438"/>
    </source>
</evidence>
<dbReference type="Pfam" id="PF06580">
    <property type="entry name" value="His_kinase"/>
    <property type="match status" value="1"/>
</dbReference>
<keyword evidence="14" id="KW-1185">Reference proteome</keyword>
<sequence>MRMLRNQITRHVTISIAKQAVIILLFLAFLLGLRWLWYTANMNPEHQGVSQGILDLRGWDFEKSPAIALDGKWEFFPEEFVAHDDLQQPSRPESSFVQVPGDWRSGFSENATSSYGYGTYRLRILLDHPINQPYMFWIPQIQAASSIEVNGEVIGGSGVLGATAEEYKPVDESYTPGYNAGDANEIEVLIRSANFDSPRKGGIVRSIYFGSQAAIDNARWYSIGFQLATFLILLLHGLYATILFLFNTRRKEFLVFFLLLSCVGIKTVCSYDNLLLLWLPINYSWAIKVEMLVYIWQPLLLILMVRNLSEPEGKQSQRLFRTYFFLLGLYSFLLMLSTAEWAHYLTTPPYFNLLYFGPLVWFVFLISRMVIQNQDDAVFLLISATSIFSNVVWGVLMDYQLVDTKYVFYPLDLLAALVSFSAYWFKRYFRNSEEKAKLTEQLKKSDKLKDQFLAHTSHELRTPLHGIMNIAQTIVTNEKHVMAGRSTEDMQLLITISRRMSHLLDDLLDAVRLQDKHIVLHKKPLHIQSVVSGVISMLTHMATGKPVQFQMDIPETIPPILADEKRLVQILFNLMHNALKFTDQGSVTISAKLVNGQVTIYVEDTGIGMDEETKARIFLPYEQGAQGISDGGGIGLGLAISTQLVELHGSKLRVQSEPGKGSVFSFQLPLAATDAVPEEEFSSDQQSDKREQEVTVNQLTRNDTASGWSALQTAAHSSSVVEKKANILAIDDDPVNLKVLDRMLSSAHYNIKTCTSAKKALDLLFTEQWDLLIVDVMMPHMSGYELTRKVREHFSISELPILLLTARSQAEDIYTGYLSGANDYVCKPVDGLELKYRVWSLTTLKQTVDERLRMEAAYLQAQIHPHFLFNTLSSIMALSEIDTEKMRRLGDAFTSFLHISFDFLNTGEQVPLSHELELVQAYLYIEKERFGDRLSVVWDVDPDIELLIPPLTIQPLVENAINHGLMTKQEGGTVQVRIVRQKDSTLFEVKDDGCGMEETIVRQNLDLSMKDKGGIGVSNTNRRLTQMYGKGLSIESRPGEGTAVSFVIPHRM</sequence>
<dbReference type="Pfam" id="PF02518">
    <property type="entry name" value="HATPase_c"/>
    <property type="match status" value="2"/>
</dbReference>
<dbReference type="SUPFAM" id="SSF49785">
    <property type="entry name" value="Galactose-binding domain-like"/>
    <property type="match status" value="1"/>
</dbReference>
<evidence type="ECO:0000256" key="4">
    <source>
        <dbReference type="ARBA" id="ARBA00022679"/>
    </source>
</evidence>
<dbReference type="PROSITE" id="PS50110">
    <property type="entry name" value="RESPONSE_REGULATORY"/>
    <property type="match status" value="1"/>
</dbReference>
<feature type="domain" description="Response regulatory" evidence="12">
    <location>
        <begin position="726"/>
        <end position="842"/>
    </location>
</feature>
<keyword evidence="10" id="KW-0472">Membrane</keyword>
<feature type="transmembrane region" description="Helical" evidence="10">
    <location>
        <begin position="220"/>
        <end position="246"/>
    </location>
</feature>
<dbReference type="Gene3D" id="3.40.50.2300">
    <property type="match status" value="1"/>
</dbReference>
<dbReference type="Gene3D" id="2.60.120.260">
    <property type="entry name" value="Galactose-binding domain-like"/>
    <property type="match status" value="1"/>
</dbReference>
<feature type="transmembrane region" description="Helical" evidence="10">
    <location>
        <begin position="378"/>
        <end position="396"/>
    </location>
</feature>
<dbReference type="InterPro" id="IPR011006">
    <property type="entry name" value="CheY-like_superfamily"/>
</dbReference>
<dbReference type="Pfam" id="PF07695">
    <property type="entry name" value="7TMR-DISM_7TM"/>
    <property type="match status" value="1"/>
</dbReference>
<keyword evidence="7" id="KW-0067">ATP-binding</keyword>
<feature type="transmembrane region" description="Helical" evidence="10">
    <location>
        <begin position="350"/>
        <end position="371"/>
    </location>
</feature>
<keyword evidence="10" id="KW-0812">Transmembrane</keyword>
<evidence type="ECO:0000256" key="10">
    <source>
        <dbReference type="SAM" id="Phobius"/>
    </source>
</evidence>
<dbReference type="EMBL" id="BJON01000006">
    <property type="protein sequence ID" value="GED67956.1"/>
    <property type="molecule type" value="Genomic_DNA"/>
</dbReference>
<accession>A0ABQ0TJD3</accession>
<evidence type="ECO:0000259" key="12">
    <source>
        <dbReference type="PROSITE" id="PS50110"/>
    </source>
</evidence>
<evidence type="ECO:0000313" key="13">
    <source>
        <dbReference type="EMBL" id="GED67956.1"/>
    </source>
</evidence>
<feature type="transmembrane region" description="Helical" evidence="10">
    <location>
        <begin position="20"/>
        <end position="37"/>
    </location>
</feature>
<protein>
    <recommendedName>
        <fullName evidence="2">histidine kinase</fullName>
        <ecNumber evidence="2">2.7.13.3</ecNumber>
    </recommendedName>
</protein>
<dbReference type="SMART" id="SM00448">
    <property type="entry name" value="REC"/>
    <property type="match status" value="1"/>
</dbReference>
<dbReference type="Gene3D" id="1.10.287.130">
    <property type="match status" value="1"/>
</dbReference>
<dbReference type="InterPro" id="IPR003661">
    <property type="entry name" value="HisK_dim/P_dom"/>
</dbReference>
<dbReference type="InterPro" id="IPR011623">
    <property type="entry name" value="7TMR_DISM_rcpt_extracell_dom1"/>
</dbReference>
<dbReference type="PROSITE" id="PS50109">
    <property type="entry name" value="HIS_KIN"/>
    <property type="match status" value="2"/>
</dbReference>
<dbReference type="EC" id="2.7.13.3" evidence="2"/>
<proteinExistence type="predicted"/>
<feature type="domain" description="Histidine kinase" evidence="11">
    <location>
        <begin position="863"/>
        <end position="1052"/>
    </location>
</feature>
<dbReference type="InterPro" id="IPR036890">
    <property type="entry name" value="HATPase_C_sf"/>
</dbReference>
<comment type="caution">
    <text evidence="13">The sequence shown here is derived from an EMBL/GenBank/DDBJ whole genome shotgun (WGS) entry which is preliminary data.</text>
</comment>
<evidence type="ECO:0000256" key="7">
    <source>
        <dbReference type="ARBA" id="ARBA00022840"/>
    </source>
</evidence>
<dbReference type="SMART" id="SM00387">
    <property type="entry name" value="HATPase_c"/>
    <property type="match status" value="2"/>
</dbReference>
<evidence type="ECO:0000256" key="1">
    <source>
        <dbReference type="ARBA" id="ARBA00000085"/>
    </source>
</evidence>
<keyword evidence="8" id="KW-0902">Two-component regulatory system</keyword>
<dbReference type="PANTHER" id="PTHR43047:SF72">
    <property type="entry name" value="OSMOSENSING HISTIDINE PROTEIN KINASE SLN1"/>
    <property type="match status" value="1"/>
</dbReference>
<keyword evidence="3 9" id="KW-0597">Phosphoprotein</keyword>
<dbReference type="Proteomes" id="UP000319578">
    <property type="component" value="Unassembled WGS sequence"/>
</dbReference>
<evidence type="ECO:0000256" key="8">
    <source>
        <dbReference type="ARBA" id="ARBA00023012"/>
    </source>
</evidence>
<dbReference type="SUPFAM" id="SSF52172">
    <property type="entry name" value="CheY-like"/>
    <property type="match status" value="1"/>
</dbReference>
<keyword evidence="5" id="KW-0547">Nucleotide-binding</keyword>
<evidence type="ECO:0000256" key="6">
    <source>
        <dbReference type="ARBA" id="ARBA00022777"/>
    </source>
</evidence>
<feature type="transmembrane region" description="Helical" evidence="10">
    <location>
        <begin position="323"/>
        <end position="344"/>
    </location>
</feature>
<dbReference type="Pfam" id="PF00072">
    <property type="entry name" value="Response_reg"/>
    <property type="match status" value="1"/>
</dbReference>
<dbReference type="InterPro" id="IPR004358">
    <property type="entry name" value="Sig_transdc_His_kin-like_C"/>
</dbReference>
<reference evidence="13 14" key="1">
    <citation type="submission" date="2019-06" db="EMBL/GenBank/DDBJ databases">
        <title>Whole genome shotgun sequence of Brevibacillus reuszeri NBRC 15719.</title>
        <authorList>
            <person name="Hosoyama A."/>
            <person name="Uohara A."/>
            <person name="Ohji S."/>
            <person name="Ichikawa N."/>
        </authorList>
    </citation>
    <scope>NUCLEOTIDE SEQUENCE [LARGE SCALE GENOMIC DNA]</scope>
    <source>
        <strain evidence="13 14">NBRC 15719</strain>
    </source>
</reference>
<keyword evidence="10" id="KW-1133">Transmembrane helix</keyword>
<dbReference type="SUPFAM" id="SSF55874">
    <property type="entry name" value="ATPase domain of HSP90 chaperone/DNA topoisomerase II/histidine kinase"/>
    <property type="match status" value="2"/>
</dbReference>
<dbReference type="InterPro" id="IPR008979">
    <property type="entry name" value="Galactose-bd-like_sf"/>
</dbReference>
<comment type="catalytic activity">
    <reaction evidence="1">
        <text>ATP + protein L-histidine = ADP + protein N-phospho-L-histidine.</text>
        <dbReference type="EC" id="2.7.13.3"/>
    </reaction>
</comment>
<feature type="transmembrane region" description="Helical" evidence="10">
    <location>
        <begin position="285"/>
        <end position="303"/>
    </location>
</feature>
<feature type="domain" description="Histidine kinase" evidence="11">
    <location>
        <begin position="455"/>
        <end position="672"/>
    </location>
</feature>